<dbReference type="EMBL" id="JBJKFK010002777">
    <property type="protein sequence ID" value="KAL3310640.1"/>
    <property type="molecule type" value="Genomic_DNA"/>
</dbReference>
<evidence type="ECO:0000313" key="2">
    <source>
        <dbReference type="Proteomes" id="UP001626550"/>
    </source>
</evidence>
<accession>A0ABD2PT83</accession>
<organism evidence="1 2">
    <name type="scientific">Cichlidogyrus casuarinus</name>
    <dbReference type="NCBI Taxonomy" id="1844966"/>
    <lineage>
        <taxon>Eukaryota</taxon>
        <taxon>Metazoa</taxon>
        <taxon>Spiralia</taxon>
        <taxon>Lophotrochozoa</taxon>
        <taxon>Platyhelminthes</taxon>
        <taxon>Monogenea</taxon>
        <taxon>Monopisthocotylea</taxon>
        <taxon>Dactylogyridea</taxon>
        <taxon>Ancyrocephalidae</taxon>
        <taxon>Cichlidogyrus</taxon>
    </lineage>
</organism>
<dbReference type="AlphaFoldDB" id="A0ABD2PT83"/>
<sequence>MFNGPFEALREIEKLKKEIGVLNVQCYGYRETLKKYGFRRNFDAALVIEEKDNEIKSLLSQIKELKSASIDHINI</sequence>
<protein>
    <submittedName>
        <fullName evidence="1">Uncharacterized protein</fullName>
    </submittedName>
</protein>
<comment type="caution">
    <text evidence="1">The sequence shown here is derived from an EMBL/GenBank/DDBJ whole genome shotgun (WGS) entry which is preliminary data.</text>
</comment>
<gene>
    <name evidence="1" type="ORF">Ciccas_010792</name>
</gene>
<evidence type="ECO:0000313" key="1">
    <source>
        <dbReference type="EMBL" id="KAL3310640.1"/>
    </source>
</evidence>
<name>A0ABD2PT83_9PLAT</name>
<keyword evidence="2" id="KW-1185">Reference proteome</keyword>
<proteinExistence type="predicted"/>
<reference evidence="1 2" key="1">
    <citation type="submission" date="2024-11" db="EMBL/GenBank/DDBJ databases">
        <title>Adaptive evolution of stress response genes in parasites aligns with host niche diversity.</title>
        <authorList>
            <person name="Hahn C."/>
            <person name="Resl P."/>
        </authorList>
    </citation>
    <scope>NUCLEOTIDE SEQUENCE [LARGE SCALE GENOMIC DNA]</scope>
    <source>
        <strain evidence="1">EGGRZ-B1_66</strain>
        <tissue evidence="1">Body</tissue>
    </source>
</reference>
<dbReference type="Proteomes" id="UP001626550">
    <property type="component" value="Unassembled WGS sequence"/>
</dbReference>